<organism evidence="3 6">
    <name type="scientific">Myxococcus fulvus</name>
    <dbReference type="NCBI Taxonomy" id="33"/>
    <lineage>
        <taxon>Bacteria</taxon>
        <taxon>Pseudomonadati</taxon>
        <taxon>Myxococcota</taxon>
        <taxon>Myxococcia</taxon>
        <taxon>Myxococcales</taxon>
        <taxon>Cystobacterineae</taxon>
        <taxon>Myxococcaceae</taxon>
        <taxon>Myxococcus</taxon>
    </lineage>
</organism>
<feature type="region of interest" description="Disordered" evidence="1">
    <location>
        <begin position="598"/>
        <end position="670"/>
    </location>
</feature>
<accession>A0A511T0H9</accession>
<gene>
    <name evidence="3" type="ORF">MFU01_27010</name>
    <name evidence="4" type="ORF">SAMN05443572_101319</name>
</gene>
<evidence type="ECO:0000313" key="3">
    <source>
        <dbReference type="EMBL" id="GEN07664.1"/>
    </source>
</evidence>
<dbReference type="InterPro" id="IPR058184">
    <property type="entry name" value="AgmC-like_N"/>
</dbReference>
<evidence type="ECO:0000313" key="6">
    <source>
        <dbReference type="Proteomes" id="UP000321514"/>
    </source>
</evidence>
<evidence type="ECO:0000313" key="5">
    <source>
        <dbReference type="Proteomes" id="UP000183760"/>
    </source>
</evidence>
<keyword evidence="5" id="KW-1185">Reference proteome</keyword>
<feature type="chain" id="PRO_5022828985" evidence="2">
    <location>
        <begin position="20"/>
        <end position="797"/>
    </location>
</feature>
<dbReference type="AlphaFoldDB" id="A0A511T0H9"/>
<proteinExistence type="predicted"/>
<dbReference type="STRING" id="1334629.MFUL124B02_02480"/>
<dbReference type="EMBL" id="FOIB01000001">
    <property type="protein sequence ID" value="SES83562.1"/>
    <property type="molecule type" value="Genomic_DNA"/>
</dbReference>
<evidence type="ECO:0000256" key="1">
    <source>
        <dbReference type="SAM" id="MobiDB-lite"/>
    </source>
</evidence>
<dbReference type="RefSeq" id="WP_074948543.1">
    <property type="nucleotide sequence ID" value="NZ_BJXR01000025.1"/>
</dbReference>
<dbReference type="EMBL" id="BJXR01000025">
    <property type="protein sequence ID" value="GEN07664.1"/>
    <property type="molecule type" value="Genomic_DNA"/>
</dbReference>
<evidence type="ECO:0000313" key="4">
    <source>
        <dbReference type="EMBL" id="SES83562.1"/>
    </source>
</evidence>
<evidence type="ECO:0000256" key="2">
    <source>
        <dbReference type="SAM" id="SignalP"/>
    </source>
</evidence>
<sequence>MRLVSCLPMLLLWSSAALAEPDSFGLGDALNGALSVTTANTRINTAMPLALGSARGDRSLAVTSSAAPPVGGLVMVHQTMGFPASTPSGSTGQTSPGAVGRWEFARVSQVTIGSPTVLELSAPLVNPYTAPGAQVVTVPEYTRVTVSSSGSLVARPWDGSSGGIVAFLATGAVSLEGNISADGAGFRGGAAINNISRSGCAGNDLAPSQGGTFKGEGVVVQRYGTASGRGNLVNAGGGGICHNSGGGGGGHRGFGGTGGRSSSTLDISRDVGGLGGTLMEYSIVDAFLFGGGGGAGEGDNNVATGGGAGGGAVFFRSASLSGGGNITANGQAALSVTGEDGAGGGGAGGSVIVRTSGTLTCKVAVLGGRGGDVRGTTNQFGPGGGGAGGSVLLNGSSVSCDMGNSGGAAGVTSTVGAHGPTHGAGVGGGGDTTLYTYAYATPTQPSITSPTANETNVSERPRITGLADPGMRVVIYVDGVELAQVTAGASGNFSASVGDGQPPLSSGGHSVTAIADSLGAYSKPADLVAFNVSGPDAGAIPQPIIVVPEEGEVVGPTPYIAGVAPNASTVGLYVDDRKEVIVSADAFGRFRYQIPDDAPLGPGPHRVNAHGHGVNSQDYGPDSPNTVFEVVEDADGGTTSPDSGSQPDSGTPGPDAGSPGDGGSVFSGDTPVLVVPAEGEVVDPTPLFAGVARPGASVSLDVDGTRVATVTADSTGAFRHSVPNDGALAFGAHAVSAYMLNGESGTPGPRSEDTGFQVRGPTALDVGCGGCGASPVSAAGAWVLLVGGLTLLRRRRS</sequence>
<dbReference type="NCBIfam" id="NF047640">
    <property type="entry name" value="gliding_AgmC_N"/>
    <property type="match status" value="1"/>
</dbReference>
<dbReference type="Proteomes" id="UP000183760">
    <property type="component" value="Unassembled WGS sequence"/>
</dbReference>
<protein>
    <submittedName>
        <fullName evidence="4">Myxococcales GC_trans_RRR domain-containing protein</fullName>
    </submittedName>
</protein>
<dbReference type="Proteomes" id="UP000321514">
    <property type="component" value="Unassembled WGS sequence"/>
</dbReference>
<feature type="signal peptide" evidence="2">
    <location>
        <begin position="1"/>
        <end position="19"/>
    </location>
</feature>
<dbReference type="InterPro" id="IPR013783">
    <property type="entry name" value="Ig-like_fold"/>
</dbReference>
<comment type="caution">
    <text evidence="3">The sequence shown here is derived from an EMBL/GenBank/DDBJ whole genome shotgun (WGS) entry which is preliminary data.</text>
</comment>
<feature type="compositionally biased region" description="Polar residues" evidence="1">
    <location>
        <begin position="637"/>
        <end position="646"/>
    </location>
</feature>
<keyword evidence="2" id="KW-0732">Signal</keyword>
<dbReference type="Gene3D" id="2.60.40.10">
    <property type="entry name" value="Immunoglobulins"/>
    <property type="match status" value="1"/>
</dbReference>
<name>A0A511T0H9_MYXFU</name>
<dbReference type="OrthoDB" id="5496215at2"/>
<reference evidence="4 5" key="1">
    <citation type="submission" date="2016-10" db="EMBL/GenBank/DDBJ databases">
        <authorList>
            <person name="Varghese N."/>
            <person name="Submissions S."/>
        </authorList>
    </citation>
    <scope>NUCLEOTIDE SEQUENCE [LARGE SCALE GENOMIC DNA]</scope>
    <source>
        <strain evidence="4 5">DSM 16525</strain>
    </source>
</reference>
<feature type="compositionally biased region" description="Polar residues" evidence="1">
    <location>
        <begin position="614"/>
        <end position="626"/>
    </location>
</feature>
<reference evidence="3 6" key="2">
    <citation type="submission" date="2019-07" db="EMBL/GenBank/DDBJ databases">
        <title>Whole genome shotgun sequence of Myxococcus fulvus NBRC 100333.</title>
        <authorList>
            <person name="Hosoyama A."/>
            <person name="Uohara A."/>
            <person name="Ohji S."/>
            <person name="Ichikawa N."/>
        </authorList>
    </citation>
    <scope>NUCLEOTIDE SEQUENCE [LARGE SCALE GENOMIC DNA]</scope>
    <source>
        <strain evidence="3 6">NBRC 100333</strain>
    </source>
</reference>
<feature type="compositionally biased region" description="Low complexity" evidence="1">
    <location>
        <begin position="647"/>
        <end position="658"/>
    </location>
</feature>